<gene>
    <name evidence="12" type="ORF">DL762_002765</name>
</gene>
<feature type="transmembrane region" description="Helical" evidence="9">
    <location>
        <begin position="490"/>
        <end position="513"/>
    </location>
</feature>
<dbReference type="Proteomes" id="UP000294003">
    <property type="component" value="Unassembled WGS sequence"/>
</dbReference>
<proteinExistence type="predicted"/>
<dbReference type="InterPro" id="IPR050173">
    <property type="entry name" value="ABC_transporter_C-like"/>
</dbReference>
<feature type="transmembrane region" description="Helical" evidence="9">
    <location>
        <begin position="157"/>
        <end position="176"/>
    </location>
</feature>
<dbReference type="InterPro" id="IPR056227">
    <property type="entry name" value="TMD0_ABC"/>
</dbReference>
<dbReference type="InterPro" id="IPR044726">
    <property type="entry name" value="ABCC_6TM_D2"/>
</dbReference>
<dbReference type="CDD" id="cd18580">
    <property type="entry name" value="ABC_6TM_ABCC_D2"/>
    <property type="match status" value="1"/>
</dbReference>
<dbReference type="SMART" id="SM00382">
    <property type="entry name" value="AAA"/>
    <property type="match status" value="2"/>
</dbReference>
<comment type="caution">
    <text evidence="12">The sequence shown here is derived from an EMBL/GenBank/DDBJ whole genome shotgun (WGS) entry which is preliminary data.</text>
</comment>
<feature type="transmembrane region" description="Helical" evidence="9">
    <location>
        <begin position="876"/>
        <end position="902"/>
    </location>
</feature>
<feature type="transmembrane region" description="Helical" evidence="9">
    <location>
        <begin position="926"/>
        <end position="946"/>
    </location>
</feature>
<feature type="domain" description="ABC transporter" evidence="10">
    <location>
        <begin position="1205"/>
        <end position="1438"/>
    </location>
</feature>
<evidence type="ECO:0000256" key="6">
    <source>
        <dbReference type="ARBA" id="ARBA00022989"/>
    </source>
</evidence>
<dbReference type="CDD" id="cd03250">
    <property type="entry name" value="ABCC_MRP_domain1"/>
    <property type="match status" value="1"/>
</dbReference>
<evidence type="ECO:0000256" key="5">
    <source>
        <dbReference type="ARBA" id="ARBA00022840"/>
    </source>
</evidence>
<protein>
    <recommendedName>
        <fullName evidence="14">ABC transporter</fullName>
    </recommendedName>
</protein>
<keyword evidence="3 9" id="KW-0812">Transmembrane</keyword>
<evidence type="ECO:0000256" key="9">
    <source>
        <dbReference type="SAM" id="Phobius"/>
    </source>
</evidence>
<reference evidence="12 13" key="1">
    <citation type="submission" date="2018-06" db="EMBL/GenBank/DDBJ databases">
        <title>Complete Genomes of Monosporascus.</title>
        <authorList>
            <person name="Robinson A.J."/>
            <person name="Natvig D.O."/>
        </authorList>
    </citation>
    <scope>NUCLEOTIDE SEQUENCE [LARGE SCALE GENOMIC DNA]</scope>
    <source>
        <strain evidence="12 13">CBS 609.92</strain>
    </source>
</reference>
<accession>A0ABY0HCF9</accession>
<sequence>MAMANATVCDDGSFGPTVQGCRGDFDFTLLFEQSFFLIAPSSVFLLLSAARLSVLRFRRREVSGTIFQLSKLAAIGCYGAVQIALLVFFARPGSYTTRTSLPAATLAFVDVFVLGALSWFEHAYSPRPSALINVYLLLSVLFDAVQARTLWLKRSDIVIPALFTTSLVIKFSLLVLESAEKGRFLSPIWRERSPEEKSGIFSQGLLLWLRRILAKGRKRILSPTDLYALDQGLETTRLSEAFWESWSSSSQNDTPLAIVWVLVRTLKWPLLAPVAPRLAQGAFTICQPLLLRSFLLYLEGERNFVGGTGPAFIGAYALVYFGLAISTCSYWRLTYRSLVKMRGCLIAAIYKKTTEIDTAKYDMTAPVALMSTDMERFIQGCKDLHEIWANTAQVAISVWLLYGELGVVCVAPAVVAVVSSIGSVLMSSYADKSQVKWMESAQERVAATAKVIAAMKGVKLLGLSEGIYAMLGQLRAAELHAAKYFRYIEVLTATVSFTPLLLSPVFTFMIFVLQAQSTGTNLNTTVIFTSLSLLHLMTQPLVWLFQAIPLFVASLGCLGRIGKYLQAHSKTEKRNLGSWQPTSSSNDSRHEVQEQLKGKGRNAIIIRDGELGWTDSKPILKAVNIEIPASKLTLVIGPVASGKSTLSKAIIGELPSLKGEVRLDTESSAIAYCDQEPFLMNGTLQENILGCSDFDSAWYDVVVRAVDLDKDISSLPDGGQTRIGSKGVSLSGGQRQRISIARAVYAQAPITVFDDSLSGLDARTKEHVFEHVFSARGLLRKMGRTTVLFTHDVDLLPRADHIVALSRHGRVANSGTFEYLGQASEYIKSLTVRERPVVNSEKDKEVVGVPPGLSFHDDAGEEPPEDMMRRLGDSSIYSYFFGHIGLWQMLLFAVFQCGWAVFSTIGPLWLKFWAADNVIGKERNNYYIGVYATFQTLALVFLTLFAGHTLTTIAVKAGSSLHEVMLKTVMQAPMSFFSTVDVGITTNRFSQDIILIDGELPMALLETVSAGLVAIVQLIIIATAAPYVAIAYPFLIGALYGVQGFYLRTSRQLRFLDLEAKSPLYTHFLETLHGLATIRAFGWSEANNELNHKLVDGSQRPLYLLYMVQRWLQLALDLMIAITAVVLIAVAVQLRSSSTGFIGVALINLMSISQELKMFVMNWTNLETSLGAIVRTKSFEENIPSENQGDTTSSPSLTWPQSGSVHLDSISADYNASEKANVAFRDVSIHIKSGQKVAICGRSGSGKSSLVMALARLLDLTSGTITIDGLDVSTVPRSTVRSALNMVPQEPYFFYKKVAENLDPFGVASPAAMCSALKMVQLWDVIEANGGLDSELDIETLSQGQKQLLALARAVLRPSKIVVLDEATSNVDRHTEDIMQRIIREEFQGRTVIGVAHQLSTIIDFDLVMVMDAGELAECGRPIDLLRRESLFKRLCDLQGIEMP</sequence>
<keyword evidence="7 9" id="KW-0472">Membrane</keyword>
<dbReference type="InterPro" id="IPR036640">
    <property type="entry name" value="ABC1_TM_sf"/>
</dbReference>
<feature type="domain" description="ABC transporter" evidence="10">
    <location>
        <begin position="604"/>
        <end position="832"/>
    </location>
</feature>
<dbReference type="PANTHER" id="PTHR24223">
    <property type="entry name" value="ATP-BINDING CASSETTE SUB-FAMILY C"/>
    <property type="match status" value="1"/>
</dbReference>
<dbReference type="PANTHER" id="PTHR24223:SF399">
    <property type="entry name" value="ABC TRANSPORTER ATNG"/>
    <property type="match status" value="1"/>
</dbReference>
<dbReference type="SUPFAM" id="SSF52540">
    <property type="entry name" value="P-loop containing nucleoside triphosphate hydrolases"/>
    <property type="match status" value="2"/>
</dbReference>
<comment type="subcellular location">
    <subcellularLocation>
        <location evidence="1">Membrane</location>
        <topology evidence="1">Multi-pass membrane protein</topology>
    </subcellularLocation>
</comment>
<feature type="compositionally biased region" description="Basic and acidic residues" evidence="8">
    <location>
        <begin position="587"/>
        <end position="596"/>
    </location>
</feature>
<dbReference type="InterPro" id="IPR017871">
    <property type="entry name" value="ABC_transporter-like_CS"/>
</dbReference>
<dbReference type="EMBL" id="QJNS01000059">
    <property type="protein sequence ID" value="RYO90243.1"/>
    <property type="molecule type" value="Genomic_DNA"/>
</dbReference>
<evidence type="ECO:0000313" key="13">
    <source>
        <dbReference type="Proteomes" id="UP000294003"/>
    </source>
</evidence>
<keyword evidence="5" id="KW-0067">ATP-binding</keyword>
<evidence type="ECO:0000259" key="10">
    <source>
        <dbReference type="PROSITE" id="PS50893"/>
    </source>
</evidence>
<evidence type="ECO:0000256" key="1">
    <source>
        <dbReference type="ARBA" id="ARBA00004141"/>
    </source>
</evidence>
<dbReference type="InterPro" id="IPR003439">
    <property type="entry name" value="ABC_transporter-like_ATP-bd"/>
</dbReference>
<dbReference type="Gene3D" id="1.20.1560.10">
    <property type="entry name" value="ABC transporter type 1, transmembrane domain"/>
    <property type="match status" value="2"/>
</dbReference>
<evidence type="ECO:0000259" key="11">
    <source>
        <dbReference type="PROSITE" id="PS50929"/>
    </source>
</evidence>
<evidence type="ECO:0000313" key="12">
    <source>
        <dbReference type="EMBL" id="RYO90243.1"/>
    </source>
</evidence>
<feature type="transmembrane region" description="Helical" evidence="9">
    <location>
        <begin position="35"/>
        <end position="54"/>
    </location>
</feature>
<dbReference type="InterPro" id="IPR027417">
    <property type="entry name" value="P-loop_NTPase"/>
</dbReference>
<dbReference type="PROSITE" id="PS50893">
    <property type="entry name" value="ABC_TRANSPORTER_2"/>
    <property type="match status" value="2"/>
</dbReference>
<feature type="transmembrane region" description="Helical" evidence="9">
    <location>
        <begin position="66"/>
        <end position="89"/>
    </location>
</feature>
<dbReference type="Pfam" id="PF00664">
    <property type="entry name" value="ABC_membrane"/>
    <property type="match status" value="2"/>
</dbReference>
<feature type="compositionally biased region" description="Polar residues" evidence="8">
    <location>
        <begin position="577"/>
        <end position="586"/>
    </location>
</feature>
<evidence type="ECO:0000256" key="8">
    <source>
        <dbReference type="SAM" id="MobiDB-lite"/>
    </source>
</evidence>
<dbReference type="Gene3D" id="3.40.50.300">
    <property type="entry name" value="P-loop containing nucleotide triphosphate hydrolases"/>
    <property type="match status" value="2"/>
</dbReference>
<feature type="transmembrane region" description="Helical" evidence="9">
    <location>
        <begin position="132"/>
        <end position="151"/>
    </location>
</feature>
<keyword evidence="13" id="KW-1185">Reference proteome</keyword>
<keyword evidence="6 9" id="KW-1133">Transmembrane helix</keyword>
<dbReference type="CDD" id="cd03244">
    <property type="entry name" value="ABCC_MRP_domain2"/>
    <property type="match status" value="1"/>
</dbReference>
<feature type="transmembrane region" description="Helical" evidence="9">
    <location>
        <begin position="101"/>
        <end position="120"/>
    </location>
</feature>
<dbReference type="Pfam" id="PF00005">
    <property type="entry name" value="ABC_tran"/>
    <property type="match status" value="2"/>
</dbReference>
<feature type="transmembrane region" description="Helical" evidence="9">
    <location>
        <begin position="1114"/>
        <end position="1134"/>
    </location>
</feature>
<feature type="transmembrane region" description="Helical" evidence="9">
    <location>
        <begin position="1030"/>
        <end position="1047"/>
    </location>
</feature>
<dbReference type="InterPro" id="IPR011527">
    <property type="entry name" value="ABC1_TM_dom"/>
</dbReference>
<evidence type="ECO:0000256" key="4">
    <source>
        <dbReference type="ARBA" id="ARBA00022741"/>
    </source>
</evidence>
<name>A0ABY0HCF9_9PEZI</name>
<evidence type="ECO:0000256" key="2">
    <source>
        <dbReference type="ARBA" id="ARBA00022448"/>
    </source>
</evidence>
<dbReference type="PROSITE" id="PS50929">
    <property type="entry name" value="ABC_TM1F"/>
    <property type="match status" value="2"/>
</dbReference>
<feature type="domain" description="ABC transmembrane type-1" evidence="11">
    <location>
        <begin position="890"/>
        <end position="1168"/>
    </location>
</feature>
<feature type="region of interest" description="Disordered" evidence="8">
    <location>
        <begin position="575"/>
        <end position="596"/>
    </location>
</feature>
<keyword evidence="2" id="KW-0813">Transport</keyword>
<dbReference type="SUPFAM" id="SSF90123">
    <property type="entry name" value="ABC transporter transmembrane region"/>
    <property type="match status" value="2"/>
</dbReference>
<feature type="transmembrane region" description="Helical" evidence="9">
    <location>
        <begin position="311"/>
        <end position="333"/>
    </location>
</feature>
<dbReference type="Pfam" id="PF24357">
    <property type="entry name" value="TMD0_ABC"/>
    <property type="match status" value="1"/>
</dbReference>
<organism evidence="12 13">
    <name type="scientific">Monosporascus cannonballus</name>
    <dbReference type="NCBI Taxonomy" id="155416"/>
    <lineage>
        <taxon>Eukaryota</taxon>
        <taxon>Fungi</taxon>
        <taxon>Dikarya</taxon>
        <taxon>Ascomycota</taxon>
        <taxon>Pezizomycotina</taxon>
        <taxon>Sordariomycetes</taxon>
        <taxon>Xylariomycetidae</taxon>
        <taxon>Xylariales</taxon>
        <taxon>Xylariales incertae sedis</taxon>
        <taxon>Monosporascus</taxon>
    </lineage>
</organism>
<feature type="domain" description="ABC transmembrane type-1" evidence="11">
    <location>
        <begin position="278"/>
        <end position="553"/>
    </location>
</feature>
<evidence type="ECO:0000256" key="3">
    <source>
        <dbReference type="ARBA" id="ARBA00022692"/>
    </source>
</evidence>
<evidence type="ECO:0000256" key="7">
    <source>
        <dbReference type="ARBA" id="ARBA00023136"/>
    </source>
</evidence>
<dbReference type="PROSITE" id="PS00211">
    <property type="entry name" value="ABC_TRANSPORTER_1"/>
    <property type="match status" value="2"/>
</dbReference>
<evidence type="ECO:0008006" key="14">
    <source>
        <dbReference type="Google" id="ProtNLM"/>
    </source>
</evidence>
<dbReference type="InterPro" id="IPR003593">
    <property type="entry name" value="AAA+_ATPase"/>
</dbReference>
<feature type="transmembrane region" description="Helical" evidence="9">
    <location>
        <begin position="405"/>
        <end position="430"/>
    </location>
</feature>
<keyword evidence="4" id="KW-0547">Nucleotide-binding</keyword>